<dbReference type="Pfam" id="PF13538">
    <property type="entry name" value="UvrD_C_2"/>
    <property type="match status" value="1"/>
</dbReference>
<dbReference type="SUPFAM" id="SSF52540">
    <property type="entry name" value="P-loop containing nucleoside triphosphate hydrolases"/>
    <property type="match status" value="1"/>
</dbReference>
<reference evidence="4 5" key="1">
    <citation type="submission" date="2017-06" db="EMBL/GenBank/DDBJ databases">
        <title>Azoarcus sp. TSNA42 complete genome sequence.</title>
        <authorList>
            <person name="Woo J.-H."/>
            <person name="Kim H.-S."/>
        </authorList>
    </citation>
    <scope>NUCLEOTIDE SEQUENCE [LARGE SCALE GENOMIC DNA]</scope>
    <source>
        <strain evidence="4 5">TSNA42</strain>
    </source>
</reference>
<dbReference type="Proteomes" id="UP000244902">
    <property type="component" value="Chromosome"/>
</dbReference>
<dbReference type="GO" id="GO:0043138">
    <property type="term" value="F:3'-5' DNA helicase activity"/>
    <property type="evidence" value="ECO:0007669"/>
    <property type="project" value="TreeGrafter"/>
</dbReference>
<dbReference type="RefSeq" id="WP_108973915.1">
    <property type="nucleotide sequence ID" value="NZ_CP022188.1"/>
</dbReference>
<feature type="domain" description="NERD" evidence="2">
    <location>
        <begin position="17"/>
        <end position="126"/>
    </location>
</feature>
<evidence type="ECO:0000256" key="1">
    <source>
        <dbReference type="ARBA" id="ARBA00034923"/>
    </source>
</evidence>
<dbReference type="AlphaFoldDB" id="A0A2U8H6I6"/>
<proteinExistence type="predicted"/>
<dbReference type="InterPro" id="IPR027417">
    <property type="entry name" value="P-loop_NTPase"/>
</dbReference>
<sequence length="543" mass="60353">MAAKLSPCLMSVRHDAGLYRELDVLERLQLSLPDGYEIFHSVNWHTIHHGSDVYGEIDVVVLGPSGNMLLIEVKAGDAILRDGQLYKLYDGHERDITKQSQVQYAAMRNRLSAAKLDSHVDHCLVLPDYNVDDTHIISTPRERIIGAGEYDTLGRRVRELIPTTSCKSDVEAVRRFLANEFKVSPDLRVLGDQLRKTSRQLSDGLATWVPRIEAPSGVIRIQATAGSGKTQLALRLLEDAATEGKRALYVCFNRTLADHIGRIAPARAKVTSFHELCVAHYRRAVGEPDFSATGIFDVVAEVYCRDAGVSALRYDLIVIDEGQDFEPAWVAGVLAQLNDDGRFYFLEDEAQRLYKRDDFDLNGAVTLTCSDNFRCPTMIVNVINALGLANRPIDSRSPFAGELPEFRRYNSERELVHQTAQAVQSLISRGVAVENIAVLTGRGHANSSILKKNQLGDFTVRRFTGQYSVDGEPIHTDGDLLLESIYRFKGQSADGIVLTEFDFETLDDPVRRKLFVGMTRAHLAVELVLSAQADSALERALLG</sequence>
<gene>
    <name evidence="4" type="ORF">CEW87_14010</name>
</gene>
<protein>
    <recommendedName>
        <fullName evidence="1">DNA 3'-5' helicase II</fullName>
    </recommendedName>
</protein>
<dbReference type="GO" id="GO:0003677">
    <property type="term" value="F:DNA binding"/>
    <property type="evidence" value="ECO:0007669"/>
    <property type="project" value="InterPro"/>
</dbReference>
<evidence type="ECO:0000313" key="4">
    <source>
        <dbReference type="EMBL" id="AWI80375.1"/>
    </source>
</evidence>
<dbReference type="InterPro" id="IPR000212">
    <property type="entry name" value="DNA_helicase_UvrD/REP"/>
</dbReference>
<dbReference type="PANTHER" id="PTHR11070:SF2">
    <property type="entry name" value="ATP-DEPENDENT DNA HELICASE SRS2"/>
    <property type="match status" value="1"/>
</dbReference>
<feature type="domain" description="UvrD-like helicase C-terminal" evidence="3">
    <location>
        <begin position="483"/>
        <end position="525"/>
    </location>
</feature>
<evidence type="ECO:0000313" key="5">
    <source>
        <dbReference type="Proteomes" id="UP000244902"/>
    </source>
</evidence>
<dbReference type="PANTHER" id="PTHR11070">
    <property type="entry name" value="UVRD / RECB / PCRA DNA HELICASE FAMILY MEMBER"/>
    <property type="match status" value="1"/>
</dbReference>
<dbReference type="Gene3D" id="3.40.50.300">
    <property type="entry name" value="P-loop containing nucleotide triphosphate hydrolases"/>
    <property type="match status" value="2"/>
</dbReference>
<dbReference type="Pfam" id="PF08378">
    <property type="entry name" value="NERD"/>
    <property type="match status" value="1"/>
</dbReference>
<dbReference type="InterPro" id="IPR027785">
    <property type="entry name" value="UvrD-like_helicase_C"/>
</dbReference>
<accession>A0A2U8H6I6</accession>
<name>A0A2U8H6I6_9RHOO</name>
<dbReference type="InterPro" id="IPR011528">
    <property type="entry name" value="NERD"/>
</dbReference>
<dbReference type="GO" id="GO:0000725">
    <property type="term" value="P:recombinational repair"/>
    <property type="evidence" value="ECO:0007669"/>
    <property type="project" value="TreeGrafter"/>
</dbReference>
<dbReference type="GO" id="GO:0005524">
    <property type="term" value="F:ATP binding"/>
    <property type="evidence" value="ECO:0007669"/>
    <property type="project" value="InterPro"/>
</dbReference>
<dbReference type="EMBL" id="CP022188">
    <property type="protein sequence ID" value="AWI80375.1"/>
    <property type="molecule type" value="Genomic_DNA"/>
</dbReference>
<evidence type="ECO:0000259" key="3">
    <source>
        <dbReference type="Pfam" id="PF13538"/>
    </source>
</evidence>
<evidence type="ECO:0000259" key="2">
    <source>
        <dbReference type="Pfam" id="PF08378"/>
    </source>
</evidence>
<organism evidence="4 5">
    <name type="scientific">Parazoarcus communis</name>
    <dbReference type="NCBI Taxonomy" id="41977"/>
    <lineage>
        <taxon>Bacteria</taxon>
        <taxon>Pseudomonadati</taxon>
        <taxon>Pseudomonadota</taxon>
        <taxon>Betaproteobacteria</taxon>
        <taxon>Rhodocyclales</taxon>
        <taxon>Zoogloeaceae</taxon>
        <taxon>Parazoarcus</taxon>
    </lineage>
</organism>
<dbReference type="OrthoDB" id="393237at2"/>